<evidence type="ECO:0000313" key="11">
    <source>
        <dbReference type="Proteomes" id="UP000663866"/>
    </source>
</evidence>
<dbReference type="EMBL" id="CAJOBH010198914">
    <property type="protein sequence ID" value="CAF4982191.1"/>
    <property type="molecule type" value="Genomic_DNA"/>
</dbReference>
<dbReference type="Gene3D" id="2.60.210.10">
    <property type="entry name" value="Apoptosis, Tumor Necrosis Factor Receptor Associated Protein 2, Chain A"/>
    <property type="match status" value="1"/>
</dbReference>
<dbReference type="EMBL" id="CAJNOV010006471">
    <property type="protein sequence ID" value="CAF1248350.1"/>
    <property type="molecule type" value="Genomic_DNA"/>
</dbReference>
<reference evidence="5" key="1">
    <citation type="submission" date="2021-02" db="EMBL/GenBank/DDBJ databases">
        <authorList>
            <person name="Nowell W R."/>
        </authorList>
    </citation>
    <scope>NUCLEOTIDE SEQUENCE</scope>
</reference>
<evidence type="ECO:0000313" key="2">
    <source>
        <dbReference type="EMBL" id="CAF1248350.1"/>
    </source>
</evidence>
<dbReference type="Proteomes" id="UP000681720">
    <property type="component" value="Unassembled WGS sequence"/>
</dbReference>
<dbReference type="OrthoDB" id="6499288at2759"/>
<dbReference type="EMBL" id="CAJNOW010015032">
    <property type="protein sequence ID" value="CAF1638192.1"/>
    <property type="molecule type" value="Genomic_DNA"/>
</dbReference>
<dbReference type="Proteomes" id="UP000676336">
    <property type="component" value="Unassembled WGS sequence"/>
</dbReference>
<dbReference type="Proteomes" id="UP000663834">
    <property type="component" value="Unassembled WGS sequence"/>
</dbReference>
<evidence type="ECO:0000313" key="6">
    <source>
        <dbReference type="EMBL" id="CAF4385138.1"/>
    </source>
</evidence>
<dbReference type="InterPro" id="IPR008974">
    <property type="entry name" value="TRAF-like"/>
</dbReference>
<evidence type="ECO:0000313" key="3">
    <source>
        <dbReference type="EMBL" id="CAF1638192.1"/>
    </source>
</evidence>
<dbReference type="Proteomes" id="UP000663856">
    <property type="component" value="Unassembled WGS sequence"/>
</dbReference>
<name>A0A816VC44_9BILA</name>
<evidence type="ECO:0000313" key="10">
    <source>
        <dbReference type="Proteomes" id="UP000663824"/>
    </source>
</evidence>
<evidence type="ECO:0000313" key="4">
    <source>
        <dbReference type="EMBL" id="CAF2059436.1"/>
    </source>
</evidence>
<evidence type="ECO:0000313" key="8">
    <source>
        <dbReference type="EMBL" id="CAF4982191.1"/>
    </source>
</evidence>
<dbReference type="SUPFAM" id="SSF49599">
    <property type="entry name" value="TRAF domain-like"/>
    <property type="match status" value="1"/>
</dbReference>
<evidence type="ECO:0000313" key="9">
    <source>
        <dbReference type="EMBL" id="CAF5177155.1"/>
    </source>
</evidence>
<dbReference type="EMBL" id="CAJOBJ010327271">
    <property type="protein sequence ID" value="CAF5177155.1"/>
    <property type="molecule type" value="Genomic_DNA"/>
</dbReference>
<dbReference type="EMBL" id="CAJNRF010004414">
    <property type="protein sequence ID" value="CAF2059436.1"/>
    <property type="molecule type" value="Genomic_DNA"/>
</dbReference>
<dbReference type="Proteomes" id="UP000663855">
    <property type="component" value="Unassembled WGS sequence"/>
</dbReference>
<dbReference type="Proteomes" id="UP000663824">
    <property type="component" value="Unassembled WGS sequence"/>
</dbReference>
<evidence type="ECO:0000313" key="7">
    <source>
        <dbReference type="EMBL" id="CAF4431540.1"/>
    </source>
</evidence>
<keyword evidence="11" id="KW-1185">Reference proteome</keyword>
<proteinExistence type="predicted"/>
<dbReference type="EMBL" id="CAJOBI010064879">
    <property type="protein sequence ID" value="CAF4431540.1"/>
    <property type="molecule type" value="Genomic_DNA"/>
</dbReference>
<feature type="region of interest" description="Disordered" evidence="1">
    <location>
        <begin position="94"/>
        <end position="113"/>
    </location>
</feature>
<gene>
    <name evidence="8" type="ORF">BYL167_LOCUS54922</name>
    <name evidence="2" type="ORF">CJN711_LOCUS14356</name>
    <name evidence="9" type="ORF">GIL414_LOCUS68078</name>
    <name evidence="3" type="ORF">KQP761_LOCUS27534</name>
    <name evidence="5" type="ORF">MBJ925_LOCUS26666</name>
    <name evidence="6" type="ORF">OVN521_LOCUS33950</name>
    <name evidence="7" type="ORF">SMN809_LOCUS31846</name>
    <name evidence="4" type="ORF">WKI299_LOCUS11818</name>
</gene>
<protein>
    <submittedName>
        <fullName evidence="5">Uncharacterized protein</fullName>
    </submittedName>
</protein>
<organism evidence="5 10">
    <name type="scientific">Rotaria magnacalcarata</name>
    <dbReference type="NCBI Taxonomy" id="392030"/>
    <lineage>
        <taxon>Eukaryota</taxon>
        <taxon>Metazoa</taxon>
        <taxon>Spiralia</taxon>
        <taxon>Gnathifera</taxon>
        <taxon>Rotifera</taxon>
        <taxon>Eurotatoria</taxon>
        <taxon>Bdelloidea</taxon>
        <taxon>Philodinida</taxon>
        <taxon>Philodinidae</taxon>
        <taxon>Rotaria</taxon>
    </lineage>
</organism>
<evidence type="ECO:0000256" key="1">
    <source>
        <dbReference type="SAM" id="MobiDB-lite"/>
    </source>
</evidence>
<sequence>MRRLTNDTILKFLLNCKITNVKLNSLRRLSSEINISSGAAKLFSLAMIQQKSNPYVRDDTIFIKIMVDVGDMSKAPMYIQQLLINKEEEALFSQQSIETDRDHDNSNSRQSSA</sequence>
<comment type="caution">
    <text evidence="5">The sequence shown here is derived from an EMBL/GenBank/DDBJ whole genome shotgun (WGS) entry which is preliminary data.</text>
</comment>
<evidence type="ECO:0000313" key="5">
    <source>
        <dbReference type="EMBL" id="CAF2125361.1"/>
    </source>
</evidence>
<dbReference type="EMBL" id="CAJNRE010014145">
    <property type="protein sequence ID" value="CAF2125361.1"/>
    <property type="molecule type" value="Genomic_DNA"/>
</dbReference>
<accession>A0A816VC44</accession>
<dbReference type="EMBL" id="CAJOBG010039365">
    <property type="protein sequence ID" value="CAF4385138.1"/>
    <property type="molecule type" value="Genomic_DNA"/>
</dbReference>
<dbReference type="AlphaFoldDB" id="A0A816VC44"/>
<dbReference type="Proteomes" id="UP000681967">
    <property type="component" value="Unassembled WGS sequence"/>
</dbReference>
<dbReference type="Proteomes" id="UP000663866">
    <property type="component" value="Unassembled WGS sequence"/>
</dbReference>